<comment type="caution">
    <text evidence="1">The sequence shown here is derived from an EMBL/GenBank/DDBJ whole genome shotgun (WGS) entry which is preliminary data.</text>
</comment>
<protein>
    <submittedName>
        <fullName evidence="1">Uncharacterized protein</fullName>
    </submittedName>
</protein>
<evidence type="ECO:0000313" key="1">
    <source>
        <dbReference type="EMBL" id="CAD5225909.1"/>
    </source>
</evidence>
<proteinExistence type="predicted"/>
<reference evidence="1" key="1">
    <citation type="submission" date="2020-09" db="EMBL/GenBank/DDBJ databases">
        <authorList>
            <person name="Kikuchi T."/>
        </authorList>
    </citation>
    <scope>NUCLEOTIDE SEQUENCE</scope>
    <source>
        <strain evidence="1">SH1</strain>
    </source>
</reference>
<dbReference type="Proteomes" id="UP000614601">
    <property type="component" value="Unassembled WGS sequence"/>
</dbReference>
<gene>
    <name evidence="1" type="ORF">BOKJ2_LOCUS11813</name>
</gene>
<dbReference type="InterPro" id="IPR036375">
    <property type="entry name" value="Hemopexin-like_dom_sf"/>
</dbReference>
<keyword evidence="2" id="KW-1185">Reference proteome</keyword>
<sequence length="198" mass="22278">MVFGQENPCYLKVRSVGVNPARNSILLIDKNNKVHTFELSTRQLKSTQDLENVFSNAPENIDLIVSNNDQIQLVDERTIHSYHQNPDGTFESVGGTKQLHSRVIFYPDSSISLNNGTVYLINGGVFADYNLASNTPNILGNRDVVLANLPERGFSAFPIDNQPTQANLYVFFDQKVGEYNMEEKVLKNEVNVNQFFSC</sequence>
<dbReference type="SUPFAM" id="SSF50923">
    <property type="entry name" value="Hemopexin-like domain"/>
    <property type="match status" value="1"/>
</dbReference>
<dbReference type="Gene3D" id="2.110.10.10">
    <property type="entry name" value="Hemopexin-like domain"/>
    <property type="match status" value="1"/>
</dbReference>
<organism evidence="1 2">
    <name type="scientific">Bursaphelenchus okinawaensis</name>
    <dbReference type="NCBI Taxonomy" id="465554"/>
    <lineage>
        <taxon>Eukaryota</taxon>
        <taxon>Metazoa</taxon>
        <taxon>Ecdysozoa</taxon>
        <taxon>Nematoda</taxon>
        <taxon>Chromadorea</taxon>
        <taxon>Rhabditida</taxon>
        <taxon>Tylenchina</taxon>
        <taxon>Tylenchomorpha</taxon>
        <taxon>Aphelenchoidea</taxon>
        <taxon>Aphelenchoididae</taxon>
        <taxon>Bursaphelenchus</taxon>
    </lineage>
</organism>
<dbReference type="EMBL" id="CAJFCW020000005">
    <property type="protein sequence ID" value="CAG9121463.1"/>
    <property type="molecule type" value="Genomic_DNA"/>
</dbReference>
<dbReference type="OrthoDB" id="406838at2759"/>
<dbReference type="Proteomes" id="UP000783686">
    <property type="component" value="Unassembled WGS sequence"/>
</dbReference>
<accession>A0A811LCM7</accession>
<evidence type="ECO:0000313" key="2">
    <source>
        <dbReference type="Proteomes" id="UP000614601"/>
    </source>
</evidence>
<dbReference type="EMBL" id="CAJFDH010000005">
    <property type="protein sequence ID" value="CAD5225909.1"/>
    <property type="molecule type" value="Genomic_DNA"/>
</dbReference>
<name>A0A811LCM7_9BILA</name>
<dbReference type="AlphaFoldDB" id="A0A811LCM7"/>